<dbReference type="InterPro" id="IPR000719">
    <property type="entry name" value="Prot_kinase_dom"/>
</dbReference>
<protein>
    <recommendedName>
        <fullName evidence="1">Protein kinase domain-containing protein</fullName>
    </recommendedName>
</protein>
<feature type="domain" description="Protein kinase" evidence="1">
    <location>
        <begin position="18"/>
        <end position="299"/>
    </location>
</feature>
<organism evidence="2 3">
    <name type="scientific">Segatella copri</name>
    <dbReference type="NCBI Taxonomy" id="165179"/>
    <lineage>
        <taxon>Bacteria</taxon>
        <taxon>Pseudomonadati</taxon>
        <taxon>Bacteroidota</taxon>
        <taxon>Bacteroidia</taxon>
        <taxon>Bacteroidales</taxon>
        <taxon>Prevotellaceae</taxon>
        <taxon>Segatella</taxon>
    </lineage>
</organism>
<dbReference type="Pfam" id="PF03109">
    <property type="entry name" value="ABC1"/>
    <property type="match status" value="1"/>
</dbReference>
<proteinExistence type="predicted"/>
<dbReference type="GO" id="GO:0005524">
    <property type="term" value="F:ATP binding"/>
    <property type="evidence" value="ECO:0007669"/>
    <property type="project" value="InterPro"/>
</dbReference>
<evidence type="ECO:0000313" key="3">
    <source>
        <dbReference type="Proteomes" id="UP000285236"/>
    </source>
</evidence>
<dbReference type="InterPro" id="IPR011009">
    <property type="entry name" value="Kinase-like_dom_sf"/>
</dbReference>
<dbReference type="RefSeq" id="WP_118080570.1">
    <property type="nucleotide sequence ID" value="NZ_QRYP01000025.1"/>
</dbReference>
<comment type="caution">
    <text evidence="2">The sequence shown here is derived from an EMBL/GenBank/DDBJ whole genome shotgun (WGS) entry which is preliminary data.</text>
</comment>
<dbReference type="SUPFAM" id="SSF56112">
    <property type="entry name" value="Protein kinase-like (PK-like)"/>
    <property type="match status" value="1"/>
</dbReference>
<accession>A0AA92W3R8</accession>
<dbReference type="GO" id="GO:0004672">
    <property type="term" value="F:protein kinase activity"/>
    <property type="evidence" value="ECO:0007669"/>
    <property type="project" value="InterPro"/>
</dbReference>
<dbReference type="Gene3D" id="1.10.510.10">
    <property type="entry name" value="Transferase(Phosphotransferase) domain 1"/>
    <property type="match status" value="1"/>
</dbReference>
<evidence type="ECO:0000313" key="2">
    <source>
        <dbReference type="EMBL" id="RGU96241.1"/>
    </source>
</evidence>
<name>A0AA92W3R8_9BACT</name>
<reference evidence="2 3" key="1">
    <citation type="submission" date="2018-08" db="EMBL/GenBank/DDBJ databases">
        <title>A genome reference for cultivated species of the human gut microbiota.</title>
        <authorList>
            <person name="Zou Y."/>
            <person name="Xue W."/>
            <person name="Luo G."/>
        </authorList>
    </citation>
    <scope>NUCLEOTIDE SEQUENCE [LARGE SCALE GENOMIC DNA]</scope>
    <source>
        <strain evidence="2 3">AF15-25</strain>
    </source>
</reference>
<sequence>MFKLDIEDIITSVTTPKLVLDGLIKNGSFYTLPTGDVEMYTGGFTLVFPVDVKREKWAFRCWYVDLGNLRGHFQILSQVLSKFALPYFCSFTYVDEGIVVEGKKYPTTRMKWIDGKNLKEYICIHKNDKNKLKNLANNFVKMITTLHKYHISHGDLQHGNILVDDNDNLFLIDYDSVYVPELQGEADIIKGLKGYQHPKRGDNLLANEKVDYFSELIIYLSILAIAEKSSLVEKYQVEDSEQLLFSFEDFKDLENSQVYVDLMQLGGLFPILLKILSDYLNEDDICNLEPFTTLVDKYAKEPKIKSFKTPADCFVVGQSYILMWEVDDASNIYMNGKKVPATMREYKVHPLNIGNESYELKVENGLKTAVAQLSVNVVENVRIEVGLSLKKLRKSQSQASLLHWDVQNAKKVTLETTDGDSELIPLNGEKKCSPDVSTTYTIKAMALDGITEVSKSVSIGVFAESEVLFKADKTFTFKEVPVTLSWNVKNAKSVSLENETVPLVGKKVVTTDKEKCYVLEVEDEFGTKQVPLTIKTIPLPQIKTVLLPLPKLEKTVQVQHNIPAPKVELNVQMQELSVDMQGVNVNLNPAAIKFAKLNSLHPLSIKIGSSLRSRIKTAIDIIMNKVEHLKFESDEK</sequence>
<dbReference type="EMBL" id="QRYP01000025">
    <property type="protein sequence ID" value="RGU96241.1"/>
    <property type="molecule type" value="Genomic_DNA"/>
</dbReference>
<dbReference type="AlphaFoldDB" id="A0AA92W3R8"/>
<dbReference type="PROSITE" id="PS50011">
    <property type="entry name" value="PROTEIN_KINASE_DOM"/>
    <property type="match status" value="1"/>
</dbReference>
<gene>
    <name evidence="2" type="ORF">DWW35_09625</name>
</gene>
<dbReference type="InterPro" id="IPR004147">
    <property type="entry name" value="ABC1_dom"/>
</dbReference>
<dbReference type="Proteomes" id="UP000285236">
    <property type="component" value="Unassembled WGS sequence"/>
</dbReference>
<evidence type="ECO:0000259" key="1">
    <source>
        <dbReference type="PROSITE" id="PS50011"/>
    </source>
</evidence>